<dbReference type="RefSeq" id="WP_190291045.1">
    <property type="nucleotide sequence ID" value="NZ_JABFCZ010000008.1"/>
</dbReference>
<proteinExistence type="predicted"/>
<gene>
    <name evidence="2" type="ORF">HK439_08895</name>
</gene>
<dbReference type="AlphaFoldDB" id="A0A926NXY6"/>
<keyword evidence="1" id="KW-1133">Transmembrane helix</keyword>
<name>A0A926NXY6_9HYPH</name>
<organism evidence="2 3">
    <name type="scientific">Roseibium aggregatum</name>
    <dbReference type="NCBI Taxonomy" id="187304"/>
    <lineage>
        <taxon>Bacteria</taxon>
        <taxon>Pseudomonadati</taxon>
        <taxon>Pseudomonadota</taxon>
        <taxon>Alphaproteobacteria</taxon>
        <taxon>Hyphomicrobiales</taxon>
        <taxon>Stappiaceae</taxon>
        <taxon>Roseibium</taxon>
    </lineage>
</organism>
<keyword evidence="1" id="KW-0812">Transmembrane</keyword>
<evidence type="ECO:0000313" key="2">
    <source>
        <dbReference type="EMBL" id="MBD1546376.1"/>
    </source>
</evidence>
<reference evidence="2" key="1">
    <citation type="submission" date="2020-05" db="EMBL/GenBank/DDBJ databases">
        <title>Identification of trans-AT polyketide cluster in two marine bacteria, producers of a novel glutaramide-containing polyketide sesbanimide D and analogs.</title>
        <authorList>
            <person name="Kacar D."/>
            <person name="Rodriguez P."/>
            <person name="Canedo L."/>
            <person name="Gonzalez E."/>
            <person name="Galan B."/>
            <person name="De La Calle F."/>
            <person name="Garcia J.L."/>
        </authorList>
    </citation>
    <scope>NUCLEOTIDE SEQUENCE</scope>
    <source>
        <strain evidence="2">PHM038</strain>
    </source>
</reference>
<dbReference type="Proteomes" id="UP000598467">
    <property type="component" value="Unassembled WGS sequence"/>
</dbReference>
<evidence type="ECO:0000313" key="3">
    <source>
        <dbReference type="Proteomes" id="UP000598467"/>
    </source>
</evidence>
<sequence length="140" mass="14633">MSTYQKATTDLFLQKFGKDVFQSNKTAAHPAGATQIAGILALALLAVLIAGFVTLQPAESFTPARAADMGMVQGLEATKSDRTKTNLPASCQGQAWGAWSADCAAALSGGSAVRNVGFVTVEQPSQTVNETILARFPRTN</sequence>
<accession>A0A926NXY6</accession>
<dbReference type="GO" id="GO:0016779">
    <property type="term" value="F:nucleotidyltransferase activity"/>
    <property type="evidence" value="ECO:0007669"/>
    <property type="project" value="UniProtKB-KW"/>
</dbReference>
<keyword evidence="1" id="KW-0472">Membrane</keyword>
<protein>
    <submittedName>
        <fullName evidence="2">Phosphopantetheine adenylyltransferase</fullName>
    </submittedName>
</protein>
<comment type="caution">
    <text evidence="2">The sequence shown here is derived from an EMBL/GenBank/DDBJ whole genome shotgun (WGS) entry which is preliminary data.</text>
</comment>
<keyword evidence="2" id="KW-0808">Transferase</keyword>
<dbReference type="EMBL" id="JABFCZ010000008">
    <property type="protein sequence ID" value="MBD1546376.1"/>
    <property type="molecule type" value="Genomic_DNA"/>
</dbReference>
<keyword evidence="2" id="KW-0548">Nucleotidyltransferase</keyword>
<feature type="transmembrane region" description="Helical" evidence="1">
    <location>
        <begin position="36"/>
        <end position="55"/>
    </location>
</feature>
<evidence type="ECO:0000256" key="1">
    <source>
        <dbReference type="SAM" id="Phobius"/>
    </source>
</evidence>